<evidence type="ECO:0000313" key="2">
    <source>
        <dbReference type="Proteomes" id="UP000005439"/>
    </source>
</evidence>
<evidence type="ECO:0000313" key="1">
    <source>
        <dbReference type="EMBL" id="AEW04283.1"/>
    </source>
</evidence>
<dbReference type="EMBL" id="CP003179">
    <property type="protein sequence ID" value="AEW04283.1"/>
    <property type="molecule type" value="Genomic_DNA"/>
</dbReference>
<dbReference type="AlphaFoldDB" id="G8U150"/>
<proteinExistence type="predicted"/>
<keyword evidence="2" id="KW-1185">Reference proteome</keyword>
<dbReference type="HOGENOM" id="CLU_3206111_0_0_9"/>
<accession>G8U150</accession>
<organism evidence="1 2">
    <name type="scientific">Sulfobacillus acidophilus (strain ATCC 700253 / DSM 10332 / NAL)</name>
    <dbReference type="NCBI Taxonomy" id="679936"/>
    <lineage>
        <taxon>Bacteria</taxon>
        <taxon>Bacillati</taxon>
        <taxon>Bacillota</taxon>
        <taxon>Clostridia</taxon>
        <taxon>Eubacteriales</taxon>
        <taxon>Clostridiales Family XVII. Incertae Sedis</taxon>
        <taxon>Sulfobacillus</taxon>
    </lineage>
</organism>
<sequence>MIDSKWDWKTIKEISADKKRRQTSRNWAIRGISASVNGVVTSRSC</sequence>
<dbReference type="KEGG" id="sap:Sulac_0779"/>
<reference evidence="2" key="1">
    <citation type="submission" date="2011-12" db="EMBL/GenBank/DDBJ databases">
        <title>The complete genome of chromosome of Sulfobacillus acidophilus DSM 10332.</title>
        <authorList>
            <person name="Lucas S."/>
            <person name="Han J."/>
            <person name="Lapidus A."/>
            <person name="Bruce D."/>
            <person name="Goodwin L."/>
            <person name="Pitluck S."/>
            <person name="Peters L."/>
            <person name="Kyrpides N."/>
            <person name="Mavromatis K."/>
            <person name="Ivanova N."/>
            <person name="Mikhailova N."/>
            <person name="Chertkov O."/>
            <person name="Saunders E."/>
            <person name="Detter J.C."/>
            <person name="Tapia R."/>
            <person name="Han C."/>
            <person name="Land M."/>
            <person name="Hauser L."/>
            <person name="Markowitz V."/>
            <person name="Cheng J.-F."/>
            <person name="Hugenholtz P."/>
            <person name="Woyke T."/>
            <person name="Wu D."/>
            <person name="Pukall R."/>
            <person name="Gehrich-Schroeter G."/>
            <person name="Schneider S."/>
            <person name="Klenk H.-P."/>
            <person name="Eisen J.A."/>
        </authorList>
    </citation>
    <scope>NUCLEOTIDE SEQUENCE [LARGE SCALE GENOMIC DNA]</scope>
    <source>
        <strain evidence="2">ATCC 700253 / DSM 10332 / NAL</strain>
    </source>
</reference>
<protein>
    <submittedName>
        <fullName evidence="1">Uncharacterized protein</fullName>
    </submittedName>
</protein>
<name>G8U150_SULAD</name>
<dbReference type="Proteomes" id="UP000005439">
    <property type="component" value="Chromosome"/>
</dbReference>
<reference evidence="1 2" key="2">
    <citation type="journal article" date="2012" name="Stand. Genomic Sci.">
        <title>Complete genome sequence of the moderately thermophilic mineral-sulfide-oxidizing firmicute Sulfobacillus acidophilus type strain (NAL(T)).</title>
        <authorList>
            <person name="Anderson I."/>
            <person name="Chertkov O."/>
            <person name="Chen A."/>
            <person name="Saunders E."/>
            <person name="Lapidus A."/>
            <person name="Nolan M."/>
            <person name="Lucas S."/>
            <person name="Hammon N."/>
            <person name="Deshpande S."/>
            <person name="Cheng J.F."/>
            <person name="Han C."/>
            <person name="Tapia R."/>
            <person name="Goodwin L.A."/>
            <person name="Pitluck S."/>
            <person name="Liolios K."/>
            <person name="Pagani I."/>
            <person name="Ivanova N."/>
            <person name="Mikhailova N."/>
            <person name="Pati A."/>
            <person name="Palaniappan K."/>
            <person name="Land M."/>
            <person name="Pan C."/>
            <person name="Rohde M."/>
            <person name="Pukall R."/>
            <person name="Goker M."/>
            <person name="Detter J.C."/>
            <person name="Woyke T."/>
            <person name="Bristow J."/>
            <person name="Eisen J.A."/>
            <person name="Markowitz V."/>
            <person name="Hugenholtz P."/>
            <person name="Kyrpides N.C."/>
            <person name="Klenk H.P."/>
            <person name="Mavromatis K."/>
        </authorList>
    </citation>
    <scope>NUCLEOTIDE SEQUENCE [LARGE SCALE GENOMIC DNA]</scope>
    <source>
        <strain evidence="2">ATCC 700253 / DSM 10332 / NAL</strain>
    </source>
</reference>
<gene>
    <name evidence="1" type="ordered locus">Sulac_0779</name>
</gene>